<sequence>MHKQSQALRKKEKERRGSGRFQLCFLDGSTGVAAKKERKSKETKHNEIDPPPWSPDLVVDPPMESRPGGGSWSPDLVVADG</sequence>
<name>A0A4Z2F3Q7_9TELE</name>
<protein>
    <submittedName>
        <fullName evidence="2">Uncharacterized protein</fullName>
    </submittedName>
</protein>
<evidence type="ECO:0000313" key="2">
    <source>
        <dbReference type="EMBL" id="TNN35533.1"/>
    </source>
</evidence>
<organism evidence="2 3">
    <name type="scientific">Liparis tanakae</name>
    <name type="common">Tanaka's snailfish</name>
    <dbReference type="NCBI Taxonomy" id="230148"/>
    <lineage>
        <taxon>Eukaryota</taxon>
        <taxon>Metazoa</taxon>
        <taxon>Chordata</taxon>
        <taxon>Craniata</taxon>
        <taxon>Vertebrata</taxon>
        <taxon>Euteleostomi</taxon>
        <taxon>Actinopterygii</taxon>
        <taxon>Neopterygii</taxon>
        <taxon>Teleostei</taxon>
        <taxon>Neoteleostei</taxon>
        <taxon>Acanthomorphata</taxon>
        <taxon>Eupercaria</taxon>
        <taxon>Perciformes</taxon>
        <taxon>Cottioidei</taxon>
        <taxon>Cottales</taxon>
        <taxon>Liparidae</taxon>
        <taxon>Liparis</taxon>
    </lineage>
</organism>
<gene>
    <name evidence="2" type="ORF">EYF80_054303</name>
</gene>
<reference evidence="2 3" key="1">
    <citation type="submission" date="2019-03" db="EMBL/GenBank/DDBJ databases">
        <title>First draft genome of Liparis tanakae, snailfish: a comprehensive survey of snailfish specific genes.</title>
        <authorList>
            <person name="Kim W."/>
            <person name="Song I."/>
            <person name="Jeong J.-H."/>
            <person name="Kim D."/>
            <person name="Kim S."/>
            <person name="Ryu S."/>
            <person name="Song J.Y."/>
            <person name="Lee S.K."/>
        </authorList>
    </citation>
    <scope>NUCLEOTIDE SEQUENCE [LARGE SCALE GENOMIC DNA]</scope>
    <source>
        <tissue evidence="2">Muscle</tissue>
    </source>
</reference>
<accession>A0A4Z2F3Q7</accession>
<dbReference type="EMBL" id="SRLO01001752">
    <property type="protein sequence ID" value="TNN35533.1"/>
    <property type="molecule type" value="Genomic_DNA"/>
</dbReference>
<evidence type="ECO:0000256" key="1">
    <source>
        <dbReference type="SAM" id="MobiDB-lite"/>
    </source>
</evidence>
<proteinExistence type="predicted"/>
<feature type="region of interest" description="Disordered" evidence="1">
    <location>
        <begin position="1"/>
        <end position="81"/>
    </location>
</feature>
<dbReference type="AlphaFoldDB" id="A0A4Z2F3Q7"/>
<keyword evidence="3" id="KW-1185">Reference proteome</keyword>
<feature type="compositionally biased region" description="Basic and acidic residues" evidence="1">
    <location>
        <begin position="39"/>
        <end position="48"/>
    </location>
</feature>
<comment type="caution">
    <text evidence="2">The sequence shown here is derived from an EMBL/GenBank/DDBJ whole genome shotgun (WGS) entry which is preliminary data.</text>
</comment>
<dbReference type="Proteomes" id="UP000314294">
    <property type="component" value="Unassembled WGS sequence"/>
</dbReference>
<evidence type="ECO:0000313" key="3">
    <source>
        <dbReference type="Proteomes" id="UP000314294"/>
    </source>
</evidence>